<dbReference type="InterPro" id="IPR050097">
    <property type="entry name" value="Ferredoxin-NADP_redctase_2"/>
</dbReference>
<dbReference type="InterPro" id="IPR036188">
    <property type="entry name" value="FAD/NAD-bd_sf"/>
</dbReference>
<dbReference type="EMBL" id="CP011454">
    <property type="protein sequence ID" value="AMW04199.1"/>
    <property type="molecule type" value="Genomic_DNA"/>
</dbReference>
<feature type="binding site" evidence="5">
    <location>
        <position position="36"/>
    </location>
    <ligand>
        <name>FAD</name>
        <dbReference type="ChEBI" id="CHEBI:57692"/>
    </ligand>
</feature>
<dbReference type="GO" id="GO:0004324">
    <property type="term" value="F:ferredoxin-NADP+ reductase activity"/>
    <property type="evidence" value="ECO:0007669"/>
    <property type="project" value="UniProtKB-UniRule"/>
</dbReference>
<feature type="binding site" evidence="5">
    <location>
        <position position="17"/>
    </location>
    <ligand>
        <name>FAD</name>
        <dbReference type="ChEBI" id="CHEBI:57692"/>
    </ligand>
</feature>
<comment type="cofactor">
    <cofactor evidence="5">
        <name>FAD</name>
        <dbReference type="ChEBI" id="CHEBI:57692"/>
    </cofactor>
    <text evidence="5">Binds 1 FAD per subunit.</text>
</comment>
<evidence type="ECO:0000256" key="1">
    <source>
        <dbReference type="ARBA" id="ARBA00022630"/>
    </source>
</evidence>
<name>A0A143BGN5_9BACT</name>
<dbReference type="SUPFAM" id="SSF51905">
    <property type="entry name" value="FAD/NAD(P)-binding domain"/>
    <property type="match status" value="1"/>
</dbReference>
<dbReference type="EC" id="1.18.1.2" evidence="5"/>
<evidence type="ECO:0000256" key="2">
    <source>
        <dbReference type="ARBA" id="ARBA00022827"/>
    </source>
</evidence>
<keyword evidence="8" id="KW-1185">Reference proteome</keyword>
<evidence type="ECO:0000313" key="7">
    <source>
        <dbReference type="EMBL" id="AMW04199.1"/>
    </source>
</evidence>
<dbReference type="HAMAP" id="MF_01685">
    <property type="entry name" value="FENR2"/>
    <property type="match status" value="1"/>
</dbReference>
<keyword evidence="1 5" id="KW-0285">Flavoprotein</keyword>
<feature type="binding site" evidence="5">
    <location>
        <position position="49"/>
    </location>
    <ligand>
        <name>FAD</name>
        <dbReference type="ChEBI" id="CHEBI:57692"/>
    </ligand>
</feature>
<dbReference type="GO" id="GO:0050661">
    <property type="term" value="F:NADP binding"/>
    <property type="evidence" value="ECO:0007669"/>
    <property type="project" value="UniProtKB-UniRule"/>
</dbReference>
<feature type="binding site" evidence="5">
    <location>
        <position position="334"/>
    </location>
    <ligand>
        <name>FAD</name>
        <dbReference type="ChEBI" id="CHEBI:57692"/>
    </ligand>
</feature>
<evidence type="ECO:0000256" key="4">
    <source>
        <dbReference type="ARBA" id="ARBA00023002"/>
    </source>
</evidence>
<feature type="binding site" evidence="5">
    <location>
        <position position="126"/>
    </location>
    <ligand>
        <name>FAD</name>
        <dbReference type="ChEBI" id="CHEBI:57692"/>
    </ligand>
</feature>
<comment type="subunit">
    <text evidence="5">Homodimer.</text>
</comment>
<accession>A0A143BGN5</accession>
<dbReference type="Proteomes" id="UP000076404">
    <property type="component" value="Chromosome"/>
</dbReference>
<feature type="domain" description="FAD/NAD(P)-binding" evidence="6">
    <location>
        <begin position="8"/>
        <end position="311"/>
    </location>
</feature>
<evidence type="ECO:0000256" key="3">
    <source>
        <dbReference type="ARBA" id="ARBA00022857"/>
    </source>
</evidence>
<dbReference type="Gene3D" id="3.50.50.60">
    <property type="entry name" value="FAD/NAD(P)-binding domain"/>
    <property type="match status" value="2"/>
</dbReference>
<organism evidence="7 8">
    <name type="scientific">Gemmatimonas phototrophica</name>
    <dbReference type="NCBI Taxonomy" id="1379270"/>
    <lineage>
        <taxon>Bacteria</taxon>
        <taxon>Pseudomonadati</taxon>
        <taxon>Gemmatimonadota</taxon>
        <taxon>Gemmatimonadia</taxon>
        <taxon>Gemmatimonadales</taxon>
        <taxon>Gemmatimonadaceae</taxon>
        <taxon>Gemmatimonas</taxon>
    </lineage>
</organism>
<sequence>MTTHEIKDLTIIGGGPTGIFALFYAGMRGATAQIVDALPELGGQLTALYPEKYIFDVAGFPRVLAKDLVRNLTEQAAQFHQEKGIPAHLGQRVVGLEEHDDHLVLVTDTDRFPTRAVIIAAGIGAFSPRKLPQACAEPWYGRGVHALVSNPEEFRGKDVLIIGGGDSAFDWCAQLRDKAKSVTLVHRSDRFRAHAATVSEVQAAAALGDGRVNVFTFHELEAIQGTDTITGVTLKDVKAKTSKDIPCDVILPMLGYVSDLGALLEWDMNLAKDEIVVTTMMETGRKGVYACGDITTYPGKLKLIAAGFAEASIAVNQAVHHVYPDKKVAPGHSSNLAIFGQKDD</sequence>
<evidence type="ECO:0000313" key="8">
    <source>
        <dbReference type="Proteomes" id="UP000076404"/>
    </source>
</evidence>
<dbReference type="Pfam" id="PF07992">
    <property type="entry name" value="Pyr_redox_2"/>
    <property type="match status" value="1"/>
</dbReference>
<dbReference type="PRINTS" id="PR00368">
    <property type="entry name" value="FADPNR"/>
</dbReference>
<keyword evidence="4 5" id="KW-0560">Oxidoreductase</keyword>
<dbReference type="PRINTS" id="PR00469">
    <property type="entry name" value="PNDRDTASEII"/>
</dbReference>
<dbReference type="AlphaFoldDB" id="A0A143BGN5"/>
<dbReference type="InterPro" id="IPR023753">
    <property type="entry name" value="FAD/NAD-binding_dom"/>
</dbReference>
<dbReference type="eggNOG" id="COG0492">
    <property type="taxonomic scope" value="Bacteria"/>
</dbReference>
<dbReference type="STRING" id="1379270.GEMMAAP_03795"/>
<evidence type="ECO:0000256" key="5">
    <source>
        <dbReference type="HAMAP-Rule" id="MF_01685"/>
    </source>
</evidence>
<proteinExistence type="inferred from homology"/>
<comment type="catalytic activity">
    <reaction evidence="5">
        <text>2 reduced [2Fe-2S]-[ferredoxin] + NADP(+) + H(+) = 2 oxidized [2Fe-2S]-[ferredoxin] + NADPH</text>
        <dbReference type="Rhea" id="RHEA:20125"/>
        <dbReference type="Rhea" id="RHEA-COMP:10000"/>
        <dbReference type="Rhea" id="RHEA-COMP:10001"/>
        <dbReference type="ChEBI" id="CHEBI:15378"/>
        <dbReference type="ChEBI" id="CHEBI:33737"/>
        <dbReference type="ChEBI" id="CHEBI:33738"/>
        <dbReference type="ChEBI" id="CHEBI:57783"/>
        <dbReference type="ChEBI" id="CHEBI:58349"/>
        <dbReference type="EC" id="1.18.1.2"/>
    </reaction>
</comment>
<gene>
    <name evidence="7" type="ORF">GEMMAAP_03795</name>
</gene>
<evidence type="ECO:0000259" key="6">
    <source>
        <dbReference type="Pfam" id="PF07992"/>
    </source>
</evidence>
<reference evidence="7 8" key="1">
    <citation type="journal article" date="2014" name="Proc. Natl. Acad. Sci. U.S.A.">
        <title>Functional type 2 photosynthetic reaction centers found in the rare bacterial phylum Gemmatimonadetes.</title>
        <authorList>
            <person name="Zeng Y."/>
            <person name="Feng F."/>
            <person name="Medova H."/>
            <person name="Dean J."/>
            <person name="Koblizek M."/>
        </authorList>
    </citation>
    <scope>NUCLEOTIDE SEQUENCE [LARGE SCALE GENOMIC DNA]</scope>
    <source>
        <strain evidence="7 8">AP64</strain>
    </source>
</reference>
<dbReference type="GO" id="GO:0050660">
    <property type="term" value="F:flavin adenine dinucleotide binding"/>
    <property type="evidence" value="ECO:0007669"/>
    <property type="project" value="UniProtKB-UniRule"/>
</dbReference>
<reference evidence="7 8" key="2">
    <citation type="journal article" date="2016" name="Environ. Microbiol. Rep.">
        <title>Metagenomic evidence for the presence of phototrophic Gemmatimonadetes bacteria in diverse environments.</title>
        <authorList>
            <person name="Zeng Y."/>
            <person name="Baumbach J."/>
            <person name="Barbosa E.G."/>
            <person name="Azevedo V."/>
            <person name="Zhang C."/>
            <person name="Koblizek M."/>
        </authorList>
    </citation>
    <scope>NUCLEOTIDE SEQUENCE [LARGE SCALE GENOMIC DNA]</scope>
    <source>
        <strain evidence="7 8">AP64</strain>
    </source>
</reference>
<dbReference type="RefSeq" id="WP_026850165.1">
    <property type="nucleotide sequence ID" value="NZ_CP011454.1"/>
</dbReference>
<comment type="similarity">
    <text evidence="5">Belongs to the ferredoxin--NADP reductase type 2 family.</text>
</comment>
<dbReference type="InterPro" id="IPR022890">
    <property type="entry name" value="Fd--NADP_Rdtase_type_2"/>
</dbReference>
<keyword evidence="3 5" id="KW-0521">NADP</keyword>
<dbReference type="PANTHER" id="PTHR48105">
    <property type="entry name" value="THIOREDOXIN REDUCTASE 1-RELATED-RELATED"/>
    <property type="match status" value="1"/>
</dbReference>
<dbReference type="OrthoDB" id="9806179at2"/>
<protein>
    <recommendedName>
        <fullName evidence="5">Ferredoxin--NADP reductase</fullName>
        <shortName evidence="5">FNR</shortName>
        <shortName evidence="5">Fd-NADP(+) reductase</shortName>
        <ecNumber evidence="5">1.18.1.2</ecNumber>
    </recommendedName>
</protein>
<dbReference type="KEGG" id="gph:GEMMAAP_03795"/>
<feature type="binding site" evidence="5">
    <location>
        <position position="44"/>
    </location>
    <ligand>
        <name>FAD</name>
        <dbReference type="ChEBI" id="CHEBI:57692"/>
    </ligand>
</feature>
<feature type="binding site" evidence="5">
    <location>
        <position position="293"/>
    </location>
    <ligand>
        <name>FAD</name>
        <dbReference type="ChEBI" id="CHEBI:57692"/>
    </ligand>
</feature>
<keyword evidence="2 5" id="KW-0274">FAD</keyword>
<feature type="binding site" evidence="5">
    <location>
        <position position="93"/>
    </location>
    <ligand>
        <name>FAD</name>
        <dbReference type="ChEBI" id="CHEBI:57692"/>
    </ligand>
</feature>